<dbReference type="InterPro" id="IPR050388">
    <property type="entry name" value="ABC_Ni/Peptide_Import"/>
</dbReference>
<accession>A0A4R6UG61</accession>
<dbReference type="AlphaFoldDB" id="A0A4R6UG61"/>
<dbReference type="InterPro" id="IPR013563">
    <property type="entry name" value="Oligopep_ABC_C"/>
</dbReference>
<dbReference type="InterPro" id="IPR017871">
    <property type="entry name" value="ABC_transporter-like_CS"/>
</dbReference>
<dbReference type="SUPFAM" id="SSF52540">
    <property type="entry name" value="P-loop containing nucleoside triphosphate hydrolases"/>
    <property type="match status" value="1"/>
</dbReference>
<organism evidence="9 10">
    <name type="scientific">Aureibacillus halotolerans</name>
    <dbReference type="NCBI Taxonomy" id="1508390"/>
    <lineage>
        <taxon>Bacteria</taxon>
        <taxon>Bacillati</taxon>
        <taxon>Bacillota</taxon>
        <taxon>Bacilli</taxon>
        <taxon>Bacillales</taxon>
        <taxon>Bacillaceae</taxon>
        <taxon>Aureibacillus</taxon>
    </lineage>
</organism>
<dbReference type="Proteomes" id="UP000295632">
    <property type="component" value="Unassembled WGS sequence"/>
</dbReference>
<evidence type="ECO:0000256" key="7">
    <source>
        <dbReference type="ARBA" id="ARBA00023136"/>
    </source>
</evidence>
<name>A0A4R6UG61_9BACI</name>
<sequence length="352" mass="39144">MTNKQNLQKESYLLKVDSLRTAFTVNGDFHDAVADVSFTIKPKQVLGVVGESGCGKSVMALSIMQLLPKDIKTKMHGDILFNDADLSKHTDKQMNAIRGKDISMIFQEPMTSLNPVFTIGSQVQEVLLNHEGLTKAEARLRSIALLRDVGISRPDKIIYDYPHQLSGGMRQRVMIAMAIACKPKLLIADEPTTALDVTVQAQILELIQGIQEENNMAVLMITHDLGVVAEICHEVIVMYAGKIVETANVVELFRRPKHPYTKLLMSAIPKMDEEQEVLATIEGVVPSIDQMPSVGCRFVNRCPQAMKECAEITPELASHDNDHFVRCLLYKESYPKGDDFAHVSQQEEAPTT</sequence>
<dbReference type="PROSITE" id="PS00211">
    <property type="entry name" value="ABC_TRANSPORTER_1"/>
    <property type="match status" value="1"/>
</dbReference>
<gene>
    <name evidence="9" type="ORF">EV213_102154</name>
</gene>
<dbReference type="InterPro" id="IPR003593">
    <property type="entry name" value="AAA+_ATPase"/>
</dbReference>
<evidence type="ECO:0000256" key="1">
    <source>
        <dbReference type="ARBA" id="ARBA00004202"/>
    </source>
</evidence>
<comment type="subcellular location">
    <subcellularLocation>
        <location evidence="1">Cell membrane</location>
        <topology evidence="1">Peripheral membrane protein</topology>
    </subcellularLocation>
</comment>
<dbReference type="PROSITE" id="PS50893">
    <property type="entry name" value="ABC_TRANSPORTER_2"/>
    <property type="match status" value="1"/>
</dbReference>
<keyword evidence="6 9" id="KW-0067">ATP-binding</keyword>
<evidence type="ECO:0000313" key="10">
    <source>
        <dbReference type="Proteomes" id="UP000295632"/>
    </source>
</evidence>
<evidence type="ECO:0000256" key="4">
    <source>
        <dbReference type="ARBA" id="ARBA00022475"/>
    </source>
</evidence>
<dbReference type="FunFam" id="3.40.50.300:FF:000016">
    <property type="entry name" value="Oligopeptide ABC transporter ATP-binding component"/>
    <property type="match status" value="1"/>
</dbReference>
<keyword evidence="5" id="KW-0547">Nucleotide-binding</keyword>
<keyword evidence="7" id="KW-0472">Membrane</keyword>
<evidence type="ECO:0000256" key="2">
    <source>
        <dbReference type="ARBA" id="ARBA00005417"/>
    </source>
</evidence>
<keyword evidence="3" id="KW-0813">Transport</keyword>
<comment type="caution">
    <text evidence="9">The sequence shown here is derived from an EMBL/GenBank/DDBJ whole genome shotgun (WGS) entry which is preliminary data.</text>
</comment>
<keyword evidence="10" id="KW-1185">Reference proteome</keyword>
<dbReference type="CDD" id="cd03257">
    <property type="entry name" value="ABC_NikE_OppD_transporters"/>
    <property type="match status" value="1"/>
</dbReference>
<reference evidence="9 10" key="1">
    <citation type="submission" date="2019-03" db="EMBL/GenBank/DDBJ databases">
        <title>Genomic Encyclopedia of Type Strains, Phase IV (KMG-IV): sequencing the most valuable type-strain genomes for metagenomic binning, comparative biology and taxonomic classification.</title>
        <authorList>
            <person name="Goeker M."/>
        </authorList>
    </citation>
    <scope>NUCLEOTIDE SEQUENCE [LARGE SCALE GENOMIC DNA]</scope>
    <source>
        <strain evidence="9 10">DSM 28697</strain>
    </source>
</reference>
<evidence type="ECO:0000256" key="5">
    <source>
        <dbReference type="ARBA" id="ARBA00022741"/>
    </source>
</evidence>
<evidence type="ECO:0000256" key="3">
    <source>
        <dbReference type="ARBA" id="ARBA00022448"/>
    </source>
</evidence>
<dbReference type="PANTHER" id="PTHR43297:SF2">
    <property type="entry name" value="DIPEPTIDE TRANSPORT ATP-BINDING PROTEIN DPPD"/>
    <property type="match status" value="1"/>
</dbReference>
<evidence type="ECO:0000256" key="6">
    <source>
        <dbReference type="ARBA" id="ARBA00022840"/>
    </source>
</evidence>
<protein>
    <submittedName>
        <fullName evidence="9">Oligopeptide/dipeptide ABC transporter ATP-binding protein</fullName>
    </submittedName>
</protein>
<dbReference type="RefSeq" id="WP_133579013.1">
    <property type="nucleotide sequence ID" value="NZ_SNYJ01000002.1"/>
</dbReference>
<dbReference type="SMART" id="SM00382">
    <property type="entry name" value="AAA"/>
    <property type="match status" value="1"/>
</dbReference>
<keyword evidence="4" id="KW-1003">Cell membrane</keyword>
<dbReference type="OrthoDB" id="9802264at2"/>
<dbReference type="GO" id="GO:0015833">
    <property type="term" value="P:peptide transport"/>
    <property type="evidence" value="ECO:0007669"/>
    <property type="project" value="InterPro"/>
</dbReference>
<proteinExistence type="inferred from homology"/>
<dbReference type="GO" id="GO:0005886">
    <property type="term" value="C:plasma membrane"/>
    <property type="evidence" value="ECO:0007669"/>
    <property type="project" value="UniProtKB-SubCell"/>
</dbReference>
<dbReference type="PANTHER" id="PTHR43297">
    <property type="entry name" value="OLIGOPEPTIDE TRANSPORT ATP-BINDING PROTEIN APPD"/>
    <property type="match status" value="1"/>
</dbReference>
<feature type="domain" description="ABC transporter" evidence="8">
    <location>
        <begin position="14"/>
        <end position="265"/>
    </location>
</feature>
<dbReference type="NCBIfam" id="TIGR01727">
    <property type="entry name" value="oligo_HPY"/>
    <property type="match status" value="1"/>
</dbReference>
<dbReference type="Pfam" id="PF00005">
    <property type="entry name" value="ABC_tran"/>
    <property type="match status" value="1"/>
</dbReference>
<dbReference type="Gene3D" id="3.40.50.300">
    <property type="entry name" value="P-loop containing nucleotide triphosphate hydrolases"/>
    <property type="match status" value="1"/>
</dbReference>
<dbReference type="Pfam" id="PF08352">
    <property type="entry name" value="oligo_HPY"/>
    <property type="match status" value="1"/>
</dbReference>
<dbReference type="GO" id="GO:0005524">
    <property type="term" value="F:ATP binding"/>
    <property type="evidence" value="ECO:0007669"/>
    <property type="project" value="UniProtKB-KW"/>
</dbReference>
<evidence type="ECO:0000259" key="8">
    <source>
        <dbReference type="PROSITE" id="PS50893"/>
    </source>
</evidence>
<dbReference type="InterPro" id="IPR027417">
    <property type="entry name" value="P-loop_NTPase"/>
</dbReference>
<comment type="similarity">
    <text evidence="2">Belongs to the ABC transporter superfamily.</text>
</comment>
<evidence type="ECO:0000313" key="9">
    <source>
        <dbReference type="EMBL" id="TDQ42124.1"/>
    </source>
</evidence>
<dbReference type="GO" id="GO:0016887">
    <property type="term" value="F:ATP hydrolysis activity"/>
    <property type="evidence" value="ECO:0007669"/>
    <property type="project" value="InterPro"/>
</dbReference>
<dbReference type="EMBL" id="SNYJ01000002">
    <property type="protein sequence ID" value="TDQ42124.1"/>
    <property type="molecule type" value="Genomic_DNA"/>
</dbReference>
<dbReference type="InterPro" id="IPR003439">
    <property type="entry name" value="ABC_transporter-like_ATP-bd"/>
</dbReference>